<sequence length="93" mass="10492">MSHYFEIIGNSKVAVFKTAIDNEIVAKTIASFKDAKLNDEPFLVVNLTTLVTKFQQWQKELPRVKSFYAVKCNDDPVILKTLAELGTGLVFQL</sequence>
<protein>
    <submittedName>
        <fullName evidence="2">Orn/DAP/Arg decarboxylase 2 N-terminal domain-containing protein</fullName>
    </submittedName>
</protein>
<evidence type="ECO:0000313" key="2">
    <source>
        <dbReference type="WBParaSite" id="ES5_v2.g28652.t1"/>
    </source>
</evidence>
<evidence type="ECO:0000313" key="1">
    <source>
        <dbReference type="Proteomes" id="UP000887579"/>
    </source>
</evidence>
<dbReference type="Proteomes" id="UP000887579">
    <property type="component" value="Unplaced"/>
</dbReference>
<proteinExistence type="predicted"/>
<name>A0AC34GG39_9BILA</name>
<dbReference type="WBParaSite" id="ES5_v2.g28652.t1">
    <property type="protein sequence ID" value="ES5_v2.g28652.t1"/>
    <property type="gene ID" value="ES5_v2.g28652"/>
</dbReference>
<organism evidence="1 2">
    <name type="scientific">Panagrolaimus sp. ES5</name>
    <dbReference type="NCBI Taxonomy" id="591445"/>
    <lineage>
        <taxon>Eukaryota</taxon>
        <taxon>Metazoa</taxon>
        <taxon>Ecdysozoa</taxon>
        <taxon>Nematoda</taxon>
        <taxon>Chromadorea</taxon>
        <taxon>Rhabditida</taxon>
        <taxon>Tylenchina</taxon>
        <taxon>Panagrolaimomorpha</taxon>
        <taxon>Panagrolaimoidea</taxon>
        <taxon>Panagrolaimidae</taxon>
        <taxon>Panagrolaimus</taxon>
    </lineage>
</organism>
<reference evidence="2" key="1">
    <citation type="submission" date="2022-11" db="UniProtKB">
        <authorList>
            <consortium name="WormBaseParasite"/>
        </authorList>
    </citation>
    <scope>IDENTIFICATION</scope>
</reference>
<accession>A0AC34GG39</accession>